<dbReference type="EMBL" id="CAJNRD030001116">
    <property type="protein sequence ID" value="CAG5075300.1"/>
    <property type="molecule type" value="Genomic_DNA"/>
</dbReference>
<protein>
    <submittedName>
        <fullName evidence="3">Uncharacterized protein</fullName>
    </submittedName>
</protein>
<gene>
    <name evidence="3" type="ORF">HICCMSTLAB_LOCUS1454</name>
</gene>
<dbReference type="Proteomes" id="UP000786811">
    <property type="component" value="Unassembled WGS sequence"/>
</dbReference>
<comment type="caution">
    <text evidence="3">The sequence shown here is derived from an EMBL/GenBank/DDBJ whole genome shotgun (WGS) entry which is preliminary data.</text>
</comment>
<dbReference type="OrthoDB" id="7664335at2759"/>
<dbReference type="AlphaFoldDB" id="A0A8J2E6P2"/>
<evidence type="ECO:0000256" key="1">
    <source>
        <dbReference type="ARBA" id="ARBA00022729"/>
    </source>
</evidence>
<keyword evidence="1 2" id="KW-0732">Signal</keyword>
<keyword evidence="4" id="KW-1185">Reference proteome</keyword>
<feature type="signal peptide" evidence="2">
    <location>
        <begin position="1"/>
        <end position="20"/>
    </location>
</feature>
<evidence type="ECO:0000313" key="4">
    <source>
        <dbReference type="Proteomes" id="UP000786811"/>
    </source>
</evidence>
<reference evidence="3" key="1">
    <citation type="submission" date="2021-04" db="EMBL/GenBank/DDBJ databases">
        <authorList>
            <person name="Chebbi M.A.C M."/>
        </authorList>
    </citation>
    <scope>NUCLEOTIDE SEQUENCE</scope>
</reference>
<dbReference type="SUPFAM" id="SSF63707">
    <property type="entry name" value="Ganglioside M2 (gm2) activator"/>
    <property type="match status" value="1"/>
</dbReference>
<name>A0A8J2E6P2_COTCN</name>
<accession>A0A8J2E6P2</accession>
<organism evidence="3 4">
    <name type="scientific">Cotesia congregata</name>
    <name type="common">Parasitoid wasp</name>
    <name type="synonym">Apanteles congregatus</name>
    <dbReference type="NCBI Taxonomy" id="51543"/>
    <lineage>
        <taxon>Eukaryota</taxon>
        <taxon>Metazoa</taxon>
        <taxon>Ecdysozoa</taxon>
        <taxon>Arthropoda</taxon>
        <taxon>Hexapoda</taxon>
        <taxon>Insecta</taxon>
        <taxon>Pterygota</taxon>
        <taxon>Neoptera</taxon>
        <taxon>Endopterygota</taxon>
        <taxon>Hymenoptera</taxon>
        <taxon>Apocrita</taxon>
        <taxon>Ichneumonoidea</taxon>
        <taxon>Braconidae</taxon>
        <taxon>Microgastrinae</taxon>
        <taxon>Cotesia</taxon>
    </lineage>
</organism>
<feature type="chain" id="PRO_5035254647" evidence="2">
    <location>
        <begin position="21"/>
        <end position="172"/>
    </location>
</feature>
<evidence type="ECO:0000256" key="2">
    <source>
        <dbReference type="SAM" id="SignalP"/>
    </source>
</evidence>
<evidence type="ECO:0000313" key="3">
    <source>
        <dbReference type="EMBL" id="CAG5075300.1"/>
    </source>
</evidence>
<sequence>MKISNTLSVFLITLFGAVIGNKIPVFKYTNFTVELQPGNPYFENWSTEINEGGDTLSARSPVKADPPEDLMARIIAEVNGDRVFFIEIGVCESYESGMADQNLLDHGYPKDKFPRSCPIKAGDYGVRDYKFTAENIPFEVPAGDFIVKYSFFEPSNGESLVTLTSEGQLTYK</sequence>
<dbReference type="InterPro" id="IPR036846">
    <property type="entry name" value="GM2-AP_sf"/>
</dbReference>
<proteinExistence type="predicted"/>